<dbReference type="GeneID" id="75117869"/>
<dbReference type="Gene3D" id="3.20.20.10">
    <property type="entry name" value="Alanine racemase"/>
    <property type="match status" value="1"/>
</dbReference>
<dbReference type="CDD" id="cd00430">
    <property type="entry name" value="PLPDE_III_AR"/>
    <property type="match status" value="1"/>
</dbReference>
<feature type="binding site" evidence="5 7">
    <location>
        <position position="133"/>
    </location>
    <ligand>
        <name>substrate</name>
    </ligand>
</feature>
<comment type="cofactor">
    <cofactor evidence="2 5 6">
        <name>pyridoxal 5'-phosphate</name>
        <dbReference type="ChEBI" id="CHEBI:597326"/>
    </cofactor>
</comment>
<evidence type="ECO:0000256" key="2">
    <source>
        <dbReference type="ARBA" id="ARBA00001933"/>
    </source>
</evidence>
<dbReference type="GO" id="GO:0005829">
    <property type="term" value="C:cytosol"/>
    <property type="evidence" value="ECO:0007669"/>
    <property type="project" value="TreeGrafter"/>
</dbReference>
<comment type="similarity">
    <text evidence="5">Belongs to the alanine racemase family.</text>
</comment>
<dbReference type="PROSITE" id="PS00395">
    <property type="entry name" value="ALANINE_RACEMASE"/>
    <property type="match status" value="1"/>
</dbReference>
<feature type="domain" description="Alanine racemase C-terminal" evidence="8">
    <location>
        <begin position="241"/>
        <end position="365"/>
    </location>
</feature>
<dbReference type="InterPro" id="IPR029066">
    <property type="entry name" value="PLP-binding_barrel"/>
</dbReference>
<dbReference type="GO" id="GO:0030170">
    <property type="term" value="F:pyridoxal phosphate binding"/>
    <property type="evidence" value="ECO:0007669"/>
    <property type="project" value="UniProtKB-UniRule"/>
</dbReference>
<gene>
    <name evidence="10" type="primary">alr</name>
    <name evidence="9" type="ORF">CNO13_03485</name>
    <name evidence="10" type="ORF">EZU67_03475</name>
</gene>
<dbReference type="Gene3D" id="2.40.37.10">
    <property type="entry name" value="Lyase, Ornithine Decarboxylase, Chain A, domain 1"/>
    <property type="match status" value="1"/>
</dbReference>
<feature type="active site" description="Proton acceptor; specific for L-alanine" evidence="5">
    <location>
        <position position="262"/>
    </location>
</feature>
<evidence type="ECO:0000256" key="4">
    <source>
        <dbReference type="ARBA" id="ARBA00023235"/>
    </source>
</evidence>
<name>A0AAP9CGD4_9SPIR</name>
<protein>
    <recommendedName>
        <fullName evidence="5">Alanine racemase</fullName>
        <ecNumber evidence="5">5.1.1.1</ecNumber>
    </recommendedName>
</protein>
<dbReference type="Pfam" id="PF00842">
    <property type="entry name" value="Ala_racemase_C"/>
    <property type="match status" value="1"/>
</dbReference>
<evidence type="ECO:0000313" key="10">
    <source>
        <dbReference type="EMBL" id="QBK62373.2"/>
    </source>
</evidence>
<keyword evidence="4 5" id="KW-0413">Isomerase</keyword>
<dbReference type="SUPFAM" id="SSF50621">
    <property type="entry name" value="Alanine racemase C-terminal domain-like"/>
    <property type="match status" value="1"/>
</dbReference>
<evidence type="ECO:0000256" key="7">
    <source>
        <dbReference type="PIRSR" id="PIRSR600821-52"/>
    </source>
</evidence>
<comment type="catalytic activity">
    <reaction evidence="1 5">
        <text>L-alanine = D-alanine</text>
        <dbReference type="Rhea" id="RHEA:20249"/>
        <dbReference type="ChEBI" id="CHEBI:57416"/>
        <dbReference type="ChEBI" id="CHEBI:57972"/>
        <dbReference type="EC" id="5.1.1.1"/>
    </reaction>
</comment>
<evidence type="ECO:0000313" key="9">
    <source>
        <dbReference type="EMBL" id="ATQ16395.2"/>
    </source>
</evidence>
<evidence type="ECO:0000256" key="3">
    <source>
        <dbReference type="ARBA" id="ARBA00022898"/>
    </source>
</evidence>
<dbReference type="FunFam" id="3.20.20.10:FF:000002">
    <property type="entry name" value="Alanine racemase"/>
    <property type="match status" value="1"/>
</dbReference>
<dbReference type="InterPro" id="IPR001608">
    <property type="entry name" value="Ala_racemase_N"/>
</dbReference>
<reference evidence="10" key="2">
    <citation type="submission" date="2022-12" db="EMBL/GenBank/DDBJ databases">
        <title>Whole genome sequencing of Borrelia miyamotoi strains isolated at the Russian territory.</title>
        <authorList>
            <person name="Kuleshov K.V."/>
            <person name="Platonov A.E."/>
            <person name="Goptar I.A."/>
            <person name="Shipulin G.A."/>
            <person name="Markelov M.L."/>
            <person name="Koetsveld J."/>
            <person name="Kolyasnikova N.M."/>
            <person name="Sarksyan D.S."/>
            <person name="Toporkova M.G."/>
            <person name="Hovius J.W."/>
        </authorList>
    </citation>
    <scope>NUCLEOTIDE SEQUENCE</scope>
    <source>
        <strain evidence="9 11">Yekat-1</strain>
        <strain evidence="10">Yekat-76</strain>
    </source>
</reference>
<comment type="pathway">
    <text evidence="5">Amino-acid biosynthesis; D-alanine biosynthesis; D-alanine from L-alanine: step 1/1.</text>
</comment>
<accession>A0AAP9CGD4</accession>
<dbReference type="InterPro" id="IPR011079">
    <property type="entry name" value="Ala_racemase_C"/>
</dbReference>
<dbReference type="SUPFAM" id="SSF51419">
    <property type="entry name" value="PLP-binding barrel"/>
    <property type="match status" value="1"/>
</dbReference>
<dbReference type="HAMAP" id="MF_01201">
    <property type="entry name" value="Ala_racemase"/>
    <property type="match status" value="1"/>
</dbReference>
<dbReference type="EC" id="5.1.1.1" evidence="5"/>
<dbReference type="EMBL" id="CP024333">
    <property type="protein sequence ID" value="ATQ16395.2"/>
    <property type="molecule type" value="Genomic_DNA"/>
</dbReference>
<evidence type="ECO:0000256" key="1">
    <source>
        <dbReference type="ARBA" id="ARBA00000316"/>
    </source>
</evidence>
<evidence type="ECO:0000313" key="12">
    <source>
        <dbReference type="Proteomes" id="UP000291995"/>
    </source>
</evidence>
<dbReference type="NCBIfam" id="TIGR00492">
    <property type="entry name" value="alr"/>
    <property type="match status" value="1"/>
</dbReference>
<dbReference type="RefSeq" id="WP_025443958.1">
    <property type="nucleotide sequence ID" value="NZ_AP024371.1"/>
</dbReference>
<dbReference type="PANTHER" id="PTHR30511:SF0">
    <property type="entry name" value="ALANINE RACEMASE, CATABOLIC-RELATED"/>
    <property type="match status" value="1"/>
</dbReference>
<dbReference type="SMART" id="SM01005">
    <property type="entry name" value="Ala_racemase_C"/>
    <property type="match status" value="1"/>
</dbReference>
<dbReference type="PRINTS" id="PR00992">
    <property type="entry name" value="ALARACEMASE"/>
</dbReference>
<evidence type="ECO:0000313" key="11">
    <source>
        <dbReference type="Proteomes" id="UP000230633"/>
    </source>
</evidence>
<evidence type="ECO:0000256" key="6">
    <source>
        <dbReference type="PIRSR" id="PIRSR600821-50"/>
    </source>
</evidence>
<dbReference type="PANTHER" id="PTHR30511">
    <property type="entry name" value="ALANINE RACEMASE"/>
    <property type="match status" value="1"/>
</dbReference>
<dbReference type="InterPro" id="IPR020622">
    <property type="entry name" value="Ala_racemase_pyridoxalP-BS"/>
</dbReference>
<feature type="binding site" evidence="5 7">
    <location>
        <position position="310"/>
    </location>
    <ligand>
        <name>substrate</name>
    </ligand>
</feature>
<organism evidence="10 12">
    <name type="scientific">Borrelia miyamotoi</name>
    <dbReference type="NCBI Taxonomy" id="47466"/>
    <lineage>
        <taxon>Bacteria</taxon>
        <taxon>Pseudomonadati</taxon>
        <taxon>Spirochaetota</taxon>
        <taxon>Spirochaetia</taxon>
        <taxon>Spirochaetales</taxon>
        <taxon>Borreliaceae</taxon>
        <taxon>Borrelia</taxon>
    </lineage>
</organism>
<dbReference type="GO" id="GO:0030632">
    <property type="term" value="P:D-alanine biosynthetic process"/>
    <property type="evidence" value="ECO:0007669"/>
    <property type="project" value="UniProtKB-UniRule"/>
</dbReference>
<dbReference type="GO" id="GO:0008784">
    <property type="term" value="F:alanine racemase activity"/>
    <property type="evidence" value="ECO:0007669"/>
    <property type="project" value="UniProtKB-UniRule"/>
</dbReference>
<dbReference type="EMBL" id="CP036557">
    <property type="protein sequence ID" value="QBK62373.2"/>
    <property type="molecule type" value="Genomic_DNA"/>
</dbReference>
<dbReference type="Proteomes" id="UP000230633">
    <property type="component" value="Chromosome"/>
</dbReference>
<dbReference type="Pfam" id="PF01168">
    <property type="entry name" value="Ala_racemase_N"/>
    <property type="match status" value="1"/>
</dbReference>
<dbReference type="InterPro" id="IPR009006">
    <property type="entry name" value="Ala_racemase/Decarboxylase_C"/>
</dbReference>
<sequence length="366" mass="42383">MIKNKEIIINFKNLEHNVISIKNHVQKKELVATLKADAYGHGLIQTFQFLKKRGINYFGLFWIDDALKLKKIDKNTKILLYINTDKSSIKNLVKFNITPFIADYEYLSLIEKECKKQNKKIKVHLKVDVGMNRYGIKIENAFNLAIQIQNSKLVELEGICTHLPTTENTKITETQIEKFIYLINELKQKNVNPKYIHASNSEHITNYTINEKLNMVRPGLILYGYYSNPNSINNNLKLKPVLSLYSKIIFIKNIKKGEQISYSGLFTAKKEMQIGLVPVGYFDGIPQNTSNIFYYLIRNRKCFLRGKICMNISIIEIPNDLKINIGEKVEIISERLSLSILSKESGISEYEILCSIGKHEKKKYLY</sequence>
<dbReference type="InterPro" id="IPR000821">
    <property type="entry name" value="Ala_racemase"/>
</dbReference>
<evidence type="ECO:0000259" key="8">
    <source>
        <dbReference type="SMART" id="SM01005"/>
    </source>
</evidence>
<feature type="active site" description="Proton acceptor; specific for D-alanine" evidence="5">
    <location>
        <position position="35"/>
    </location>
</feature>
<dbReference type="Proteomes" id="UP000291995">
    <property type="component" value="Chromosome"/>
</dbReference>
<dbReference type="AlphaFoldDB" id="A0AAP9CGD4"/>
<feature type="modified residue" description="N6-(pyridoxal phosphate)lysine" evidence="5 6">
    <location>
        <position position="35"/>
    </location>
</feature>
<keyword evidence="11" id="KW-1185">Reference proteome</keyword>
<reference evidence="12" key="1">
    <citation type="submission" date="2019-03" db="EMBL/GenBank/DDBJ databases">
        <title>Whole genome sequencing of Borrelia miyamotoi strains isolated at the Russian territory.</title>
        <authorList>
            <person name="Kuleshov K.V."/>
            <person name="Platonov A.E."/>
            <person name="Goptar I.A."/>
            <person name="Shipulin G.A."/>
            <person name="Markelov M.L."/>
            <person name="Koetsveld J."/>
            <person name="Kolyasnikova N.M."/>
            <person name="Sarksyan D.S."/>
            <person name="Toporkova M.G."/>
            <person name="Hovius J.W."/>
        </authorList>
    </citation>
    <scope>NUCLEOTIDE SEQUENCE [LARGE SCALE GENOMIC DNA]</scope>
    <source>
        <strain evidence="12">Yekat-76</strain>
    </source>
</reference>
<proteinExistence type="inferred from homology"/>
<evidence type="ECO:0000256" key="5">
    <source>
        <dbReference type="HAMAP-Rule" id="MF_01201"/>
    </source>
</evidence>
<comment type="function">
    <text evidence="5">Catalyzes the interconversion of L-alanine and D-alanine. May also act on other amino acids.</text>
</comment>
<keyword evidence="3 5" id="KW-0663">Pyridoxal phosphate</keyword>